<proteinExistence type="predicted"/>
<organism evidence="2 3">
    <name type="scientific">Amycolatopsis ultiminotia</name>
    <dbReference type="NCBI Taxonomy" id="543629"/>
    <lineage>
        <taxon>Bacteria</taxon>
        <taxon>Bacillati</taxon>
        <taxon>Actinomycetota</taxon>
        <taxon>Actinomycetes</taxon>
        <taxon>Pseudonocardiales</taxon>
        <taxon>Pseudonocardiaceae</taxon>
        <taxon>Amycolatopsis</taxon>
    </lineage>
</organism>
<dbReference type="InterPro" id="IPR015943">
    <property type="entry name" value="WD40/YVTN_repeat-like_dom_sf"/>
</dbReference>
<keyword evidence="1" id="KW-0732">Signal</keyword>
<dbReference type="Gene3D" id="2.130.10.10">
    <property type="entry name" value="YVTN repeat-like/Quinoprotein amine dehydrogenase"/>
    <property type="match status" value="1"/>
</dbReference>
<reference evidence="3" key="1">
    <citation type="journal article" date="2019" name="Int. J. Syst. Evol. Microbiol.">
        <title>The Global Catalogue of Microorganisms (GCM) 10K type strain sequencing project: providing services to taxonomists for standard genome sequencing and annotation.</title>
        <authorList>
            <consortium name="The Broad Institute Genomics Platform"/>
            <consortium name="The Broad Institute Genome Sequencing Center for Infectious Disease"/>
            <person name="Wu L."/>
            <person name="Ma J."/>
        </authorList>
    </citation>
    <scope>NUCLEOTIDE SEQUENCE [LARGE SCALE GENOMIC DNA]</scope>
    <source>
        <strain evidence="3">JCM 16898</strain>
    </source>
</reference>
<comment type="caution">
    <text evidence="2">The sequence shown here is derived from an EMBL/GenBank/DDBJ whole genome shotgun (WGS) entry which is preliminary data.</text>
</comment>
<evidence type="ECO:0000313" key="3">
    <source>
        <dbReference type="Proteomes" id="UP001500689"/>
    </source>
</evidence>
<evidence type="ECO:0000313" key="2">
    <source>
        <dbReference type="EMBL" id="GAA3559651.1"/>
    </source>
</evidence>
<feature type="signal peptide" evidence="1">
    <location>
        <begin position="1"/>
        <end position="23"/>
    </location>
</feature>
<sequence>MRLIRCAVVVVAVVALFSSVAQVASGSSVPGFAPASTSWTSPQRGFVLGYSRCAGSGWCPRLLGTDDAGVHWRALGAPPMSLPDNHNHVRLVAAGGTDLYVTDGTDIVATRDGGRRWFPVQLPGAAAQRYVAKIVEHGGRSFVLVTGHSGDTETTTVHSGPAGSPVLQPLPGFSVQGGITYGDLAVRGGLQIVLDADYRTEFYWTSHDGVRFTTAPAPCPEGSTASLGGVRDGQVLALCSSSPGSPQPGSSQRKLYRAPRLGETFRATAEAPTVGITQAFDAATADSATVAAEGGGDGFLHRTTDGGRTWRTTVLSERGVGLWDLDFPDGATGVVVDGLPDAESGSAVYRTTDGGRTWAPLALA</sequence>
<evidence type="ECO:0008006" key="4">
    <source>
        <dbReference type="Google" id="ProtNLM"/>
    </source>
</evidence>
<name>A0ABP6X0P9_9PSEU</name>
<gene>
    <name evidence="2" type="ORF">GCM10022222_49220</name>
</gene>
<accession>A0ABP6X0P9</accession>
<keyword evidence="3" id="KW-1185">Reference proteome</keyword>
<dbReference type="EMBL" id="BAAAZN010000011">
    <property type="protein sequence ID" value="GAA3559651.1"/>
    <property type="molecule type" value="Genomic_DNA"/>
</dbReference>
<dbReference type="SUPFAM" id="SSF110296">
    <property type="entry name" value="Oligoxyloglucan reducing end-specific cellobiohydrolase"/>
    <property type="match status" value="1"/>
</dbReference>
<evidence type="ECO:0000256" key="1">
    <source>
        <dbReference type="SAM" id="SignalP"/>
    </source>
</evidence>
<dbReference type="Proteomes" id="UP001500689">
    <property type="component" value="Unassembled WGS sequence"/>
</dbReference>
<protein>
    <recommendedName>
        <fullName evidence="4">Photosynthesis system II assembly factor Ycf48/Hcf136-like domain-containing protein</fullName>
    </recommendedName>
</protein>
<feature type="chain" id="PRO_5047122062" description="Photosynthesis system II assembly factor Ycf48/Hcf136-like domain-containing protein" evidence="1">
    <location>
        <begin position="24"/>
        <end position="364"/>
    </location>
</feature>